<organism evidence="2 3">
    <name type="scientific">Streptomyces clavuligerus</name>
    <dbReference type="NCBI Taxonomy" id="1901"/>
    <lineage>
        <taxon>Bacteria</taxon>
        <taxon>Bacillati</taxon>
        <taxon>Actinomycetota</taxon>
        <taxon>Actinomycetes</taxon>
        <taxon>Kitasatosporales</taxon>
        <taxon>Streptomycetaceae</taxon>
        <taxon>Streptomyces</taxon>
    </lineage>
</organism>
<dbReference type="GO" id="GO:0000932">
    <property type="term" value="C:P-body"/>
    <property type="evidence" value="ECO:0007669"/>
    <property type="project" value="TreeGrafter"/>
</dbReference>
<sequence>MPGTPAGPTLGAMPRRPIRTTGAAEAPLTAALRALRSDLQVPGGFPDAVLAEATAAADHPRLPETDVTDLPFFTVDPPESTDLDQAMHLARHDSGYRVHYAIADIAAFVTPGGAVDTEAHRRVQTLYFPDTTVPLHPPVLSENAASLLPGRTVPALLWRIDLDAEGRTVAADVRRALVRSRARLDYETAQGLIDTSTAEKPLALLRTVGLLRQALERERGGISLQVPEQEIVEEDGGYRPAYRALRPVDGWNAQISLLTGMTAAEIMTATGTGILRTLPLAPDGAVTRLRHAAKALRINWPHHVAYADVVRSLNPRDPRHAAFLQECTGLLRGAGYTVFTGGRIPTPSVHAAVAAEYTHCTAPLRRLVDRYASELCVVACAGAGIPEWVLAALDDLPEEMAGGARRANAVERACVDLVETAVLQDRVGELFDACVIDVHERDPAAGTVHLEDPAVVGAVESDRPLPLGERVRVRLTRAGPVEPADPQQAKVLFTTV</sequence>
<accession>E2Q1X8</accession>
<dbReference type="InterPro" id="IPR040596">
    <property type="entry name" value="RNase_II_C_S1"/>
</dbReference>
<dbReference type="PANTHER" id="PTHR23355:SF42">
    <property type="entry name" value="RIBONUCLEASE II, CHLOROPLASTIC_MITOCHONDRIAL"/>
    <property type="match status" value="1"/>
</dbReference>
<evidence type="ECO:0000313" key="3">
    <source>
        <dbReference type="Proteomes" id="UP000002357"/>
    </source>
</evidence>
<proteinExistence type="predicted"/>
<feature type="domain" description="RNB" evidence="1">
    <location>
        <begin position="64"/>
        <end position="382"/>
    </location>
</feature>
<evidence type="ECO:0000259" key="1">
    <source>
        <dbReference type="SMART" id="SM00955"/>
    </source>
</evidence>
<dbReference type="PANTHER" id="PTHR23355">
    <property type="entry name" value="RIBONUCLEASE"/>
    <property type="match status" value="1"/>
</dbReference>
<dbReference type="Proteomes" id="UP000002357">
    <property type="component" value="Chromosome"/>
</dbReference>
<protein>
    <submittedName>
        <fullName evidence="2">Ribonuclease R</fullName>
    </submittedName>
</protein>
<dbReference type="AlphaFoldDB" id="E2Q1X8"/>
<evidence type="ECO:0000313" key="2">
    <source>
        <dbReference type="EMBL" id="EFG06604.1"/>
    </source>
</evidence>
<dbReference type="SUPFAM" id="SSF50249">
    <property type="entry name" value="Nucleic acid-binding proteins"/>
    <property type="match status" value="1"/>
</dbReference>
<reference evidence="2 3" key="1">
    <citation type="journal article" date="2010" name="Genome Biol. Evol.">
        <title>The sequence of a 1.8-mb bacterial linear plasmid reveals a rich evolutionary reservoir of secondary metabolic pathways.</title>
        <authorList>
            <person name="Medema M.H."/>
            <person name="Trefzer A."/>
            <person name="Kovalchuk A."/>
            <person name="van den Berg M."/>
            <person name="Mueller U."/>
            <person name="Heijne W."/>
            <person name="Wu L."/>
            <person name="Alam M.T."/>
            <person name="Ronning C.M."/>
            <person name="Nierman W.C."/>
            <person name="Bovenberg R.A.L."/>
            <person name="Breitling R."/>
            <person name="Takano E."/>
        </authorList>
    </citation>
    <scope>NUCLEOTIDE SEQUENCE [LARGE SCALE GENOMIC DNA]</scope>
    <source>
        <strain evidence="3">ATCC 27064 / DSM 738 / JCM 4710 / NBRC 13307 / NCIMB 12785 / NRRL 3585 / VKM Ac-602</strain>
    </source>
</reference>
<dbReference type="STRING" id="1901.BB341_20555"/>
<dbReference type="GO" id="GO:0000175">
    <property type="term" value="F:3'-5'-RNA exonuclease activity"/>
    <property type="evidence" value="ECO:0007669"/>
    <property type="project" value="TreeGrafter"/>
</dbReference>
<dbReference type="GO" id="GO:0006402">
    <property type="term" value="P:mRNA catabolic process"/>
    <property type="evidence" value="ECO:0007669"/>
    <property type="project" value="TreeGrafter"/>
</dbReference>
<dbReference type="InterPro" id="IPR012340">
    <property type="entry name" value="NA-bd_OB-fold"/>
</dbReference>
<dbReference type="eggNOG" id="COG0557">
    <property type="taxonomic scope" value="Bacteria"/>
</dbReference>
<dbReference type="GO" id="GO:0003723">
    <property type="term" value="F:RNA binding"/>
    <property type="evidence" value="ECO:0007669"/>
    <property type="project" value="InterPro"/>
</dbReference>
<dbReference type="Pfam" id="PF18614">
    <property type="entry name" value="RNase_II_C_S1"/>
    <property type="match status" value="1"/>
</dbReference>
<gene>
    <name evidence="2" type="primary">rnr</name>
    <name evidence="2" type="ORF">SCLAV_1529</name>
</gene>
<dbReference type="EMBL" id="CM000913">
    <property type="protein sequence ID" value="EFG06604.1"/>
    <property type="molecule type" value="Genomic_DNA"/>
</dbReference>
<dbReference type="Pfam" id="PF00773">
    <property type="entry name" value="RNB"/>
    <property type="match status" value="1"/>
</dbReference>
<dbReference type="InterPro" id="IPR050180">
    <property type="entry name" value="RNR_Ribonuclease"/>
</dbReference>
<dbReference type="InterPro" id="IPR001900">
    <property type="entry name" value="RNase_II/R"/>
</dbReference>
<name>E2Q1X8_STRCL</name>
<dbReference type="SMART" id="SM00955">
    <property type="entry name" value="RNB"/>
    <property type="match status" value="1"/>
</dbReference>
<keyword evidence="3" id="KW-1185">Reference proteome</keyword>